<organism evidence="4 5">
    <name type="scientific">Actinoplanes lutulentus</name>
    <dbReference type="NCBI Taxonomy" id="1287878"/>
    <lineage>
        <taxon>Bacteria</taxon>
        <taxon>Bacillati</taxon>
        <taxon>Actinomycetota</taxon>
        <taxon>Actinomycetes</taxon>
        <taxon>Micromonosporales</taxon>
        <taxon>Micromonosporaceae</taxon>
        <taxon>Actinoplanes</taxon>
    </lineage>
</organism>
<dbReference type="Proteomes" id="UP000249341">
    <property type="component" value="Unassembled WGS sequence"/>
</dbReference>
<dbReference type="PANTHER" id="PTHR35936">
    <property type="entry name" value="MEMBRANE-BOUND LYTIC MUREIN TRANSGLYCOSYLASE F"/>
    <property type="match status" value="1"/>
</dbReference>
<gene>
    <name evidence="4" type="ORF">B0I29_103684</name>
</gene>
<feature type="domain" description="Solute-binding protein family 3/N-terminal" evidence="3">
    <location>
        <begin position="56"/>
        <end position="285"/>
    </location>
</feature>
<dbReference type="Gene3D" id="3.40.190.10">
    <property type="entry name" value="Periplasmic binding protein-like II"/>
    <property type="match status" value="2"/>
</dbReference>
<evidence type="ECO:0000256" key="1">
    <source>
        <dbReference type="ARBA" id="ARBA00022729"/>
    </source>
</evidence>
<dbReference type="SMART" id="SM00062">
    <property type="entry name" value="PBPb"/>
    <property type="match status" value="1"/>
</dbReference>
<keyword evidence="1 2" id="KW-0732">Signal</keyword>
<keyword evidence="5" id="KW-1185">Reference proteome</keyword>
<dbReference type="AlphaFoldDB" id="A0A327ZIR3"/>
<evidence type="ECO:0000259" key="3">
    <source>
        <dbReference type="SMART" id="SM00062"/>
    </source>
</evidence>
<protein>
    <submittedName>
        <fullName evidence="4">Polar amino acid transport system substrate-binding protein</fullName>
    </submittedName>
</protein>
<dbReference type="CDD" id="cd01004">
    <property type="entry name" value="PBP2_MidA_like"/>
    <property type="match status" value="1"/>
</dbReference>
<evidence type="ECO:0000313" key="5">
    <source>
        <dbReference type="Proteomes" id="UP000249341"/>
    </source>
</evidence>
<reference evidence="4 5" key="1">
    <citation type="submission" date="2018-06" db="EMBL/GenBank/DDBJ databases">
        <title>Genomic Encyclopedia of Type Strains, Phase III (KMG-III): the genomes of soil and plant-associated and newly described type strains.</title>
        <authorList>
            <person name="Whitman W."/>
        </authorList>
    </citation>
    <scope>NUCLEOTIDE SEQUENCE [LARGE SCALE GENOMIC DNA]</scope>
    <source>
        <strain evidence="4 5">CGMCC 4.7090</strain>
    </source>
</reference>
<comment type="caution">
    <text evidence="4">The sequence shown here is derived from an EMBL/GenBank/DDBJ whole genome shotgun (WGS) entry which is preliminary data.</text>
</comment>
<dbReference type="EMBL" id="QLMJ01000003">
    <property type="protein sequence ID" value="RAK40644.1"/>
    <property type="molecule type" value="Genomic_DNA"/>
</dbReference>
<accession>A0A327ZIR3</accession>
<dbReference type="PANTHER" id="PTHR35936:SF17">
    <property type="entry name" value="ARGININE-BINDING EXTRACELLULAR PROTEIN ARTP"/>
    <property type="match status" value="1"/>
</dbReference>
<feature type="chain" id="PRO_5039120270" evidence="2">
    <location>
        <begin position="22"/>
        <end position="300"/>
    </location>
</feature>
<name>A0A327ZIR3_9ACTN</name>
<dbReference type="RefSeq" id="WP_111648636.1">
    <property type="nucleotide sequence ID" value="NZ_JACHWI010000004.1"/>
</dbReference>
<proteinExistence type="predicted"/>
<dbReference type="OrthoDB" id="4633994at2"/>
<dbReference type="Pfam" id="PF00497">
    <property type="entry name" value="SBP_bac_3"/>
    <property type="match status" value="1"/>
</dbReference>
<dbReference type="SUPFAM" id="SSF53850">
    <property type="entry name" value="Periplasmic binding protein-like II"/>
    <property type="match status" value="1"/>
</dbReference>
<evidence type="ECO:0000313" key="4">
    <source>
        <dbReference type="EMBL" id="RAK40644.1"/>
    </source>
</evidence>
<sequence length="300" mass="31573">MKVVHWALAAVLLAAAGGCTAAAQQPSSGALDITGGVTVDVSLHDQLPDSVRARGSIRLVTDASYAPMEYFAADGRTIIGFSPDLAAALGEVLGVRAEMVTGSFSSALDEVAAGEYDGVLSSMTDTTERQVKADFVNYLNTGTSIVVQRGNPRRIGVFEDLCGQTVGTEKGTYQEEMLQRLQAKCGDRPIVIDSEPTNADALVLLRTGRVSAVPIDFPPASYLVSDARTSAFYQLASEAQYEPGLFGIAVAKDNVALRDCLRGALQRLIDSGVYAELLSRWSLDSSAVLSATVNGTSTGI</sequence>
<dbReference type="InterPro" id="IPR001638">
    <property type="entry name" value="Solute-binding_3/MltF_N"/>
</dbReference>
<feature type="signal peptide" evidence="2">
    <location>
        <begin position="1"/>
        <end position="21"/>
    </location>
</feature>
<dbReference type="PROSITE" id="PS51257">
    <property type="entry name" value="PROKAR_LIPOPROTEIN"/>
    <property type="match status" value="1"/>
</dbReference>
<evidence type="ECO:0000256" key="2">
    <source>
        <dbReference type="SAM" id="SignalP"/>
    </source>
</evidence>